<evidence type="ECO:0000313" key="3">
    <source>
        <dbReference type="EMBL" id="TKA13155.1"/>
    </source>
</evidence>
<protein>
    <submittedName>
        <fullName evidence="3">DUF4229 domain-containing protein</fullName>
    </submittedName>
</protein>
<dbReference type="Proteomes" id="UP000305778">
    <property type="component" value="Unassembled WGS sequence"/>
</dbReference>
<proteinExistence type="predicted"/>
<evidence type="ECO:0000256" key="2">
    <source>
        <dbReference type="SAM" id="Phobius"/>
    </source>
</evidence>
<keyword evidence="2" id="KW-0812">Transmembrane</keyword>
<keyword evidence="2" id="KW-1133">Transmembrane helix</keyword>
<dbReference type="InterPro" id="IPR025323">
    <property type="entry name" value="DUF4229"/>
</dbReference>
<evidence type="ECO:0000313" key="4">
    <source>
        <dbReference type="Proteomes" id="UP000305778"/>
    </source>
</evidence>
<dbReference type="EMBL" id="SUMC01000002">
    <property type="protein sequence ID" value="TKA13155.1"/>
    <property type="molecule type" value="Genomic_DNA"/>
</dbReference>
<feature type="transmembrane region" description="Helical" evidence="2">
    <location>
        <begin position="37"/>
        <end position="56"/>
    </location>
</feature>
<name>A0A4U0T983_9ACTN</name>
<feature type="region of interest" description="Disordered" evidence="1">
    <location>
        <begin position="75"/>
        <end position="97"/>
    </location>
</feature>
<keyword evidence="4" id="KW-1185">Reference proteome</keyword>
<organism evidence="3 4">
    <name type="scientific">Actinacidiphila oryziradicis</name>
    <dbReference type="NCBI Taxonomy" id="2571141"/>
    <lineage>
        <taxon>Bacteria</taxon>
        <taxon>Bacillati</taxon>
        <taxon>Actinomycetota</taxon>
        <taxon>Actinomycetes</taxon>
        <taxon>Kitasatosporales</taxon>
        <taxon>Streptomycetaceae</taxon>
        <taxon>Actinacidiphila</taxon>
    </lineage>
</organism>
<gene>
    <name evidence="3" type="ORF">FCI23_03520</name>
</gene>
<dbReference type="Pfam" id="PF14012">
    <property type="entry name" value="DUF4229"/>
    <property type="match status" value="1"/>
</dbReference>
<feature type="transmembrane region" description="Helical" evidence="2">
    <location>
        <begin position="7"/>
        <end position="25"/>
    </location>
</feature>
<reference evidence="3 4" key="1">
    <citation type="submission" date="2019-04" db="EMBL/GenBank/DDBJ databases">
        <title>Streptomyces oryziradicis sp. nov., a novel actinomycete isolated from rhizosphere soil of rice (Oryza sativa L.).</title>
        <authorList>
            <person name="Li C."/>
        </authorList>
    </citation>
    <scope>NUCLEOTIDE SEQUENCE [LARGE SCALE GENOMIC DNA]</scope>
    <source>
        <strain evidence="3 4">NEAU-C40</strain>
    </source>
</reference>
<dbReference type="AlphaFoldDB" id="A0A4U0T983"/>
<keyword evidence="2" id="KW-0472">Membrane</keyword>
<evidence type="ECO:0000256" key="1">
    <source>
        <dbReference type="SAM" id="MobiDB-lite"/>
    </source>
</evidence>
<accession>A0A4U0T983</accession>
<dbReference type="OrthoDB" id="4284031at2"/>
<sequence length="97" mass="10620">MLRYTLLRLALFVGSFAVIWGLVYLRVVPAGLGKSNLLWVMLLALVITAPLSYVLLRGARNEAAAHISQRVENTRRNLAANRSQEDAADDATRAAQG</sequence>
<comment type="caution">
    <text evidence="3">The sequence shown here is derived from an EMBL/GenBank/DDBJ whole genome shotgun (WGS) entry which is preliminary data.</text>
</comment>